<keyword evidence="2" id="KW-1185">Reference proteome</keyword>
<sequence>MSTHTLSRHIRPPRTVGRRLRLFLRHDPLARISSPNDAITLADQTLTGIGITYRDTIWWSGIARTPLAALIHTASGAGHGHGIQWVLDTARQLHLADVTDPLWNQAQACCNRPTTTMTLRTALAQLRTLPVEHRRHITALLVEAAACLQQSR</sequence>
<protein>
    <submittedName>
        <fullName evidence="1">Uncharacterized protein</fullName>
    </submittedName>
</protein>
<reference evidence="1" key="1">
    <citation type="submission" date="2021-07" db="EMBL/GenBank/DDBJ databases">
        <title>Complete Genome Sequences of Mycobacterium farcinogenes Isolated from Clinical Specimens from Patients in Thailand.</title>
        <authorList>
            <person name="Sodsai P."/>
        </authorList>
    </citation>
    <scope>NUCLEOTIDE SEQUENCE</scope>
    <source>
        <strain evidence="1">BKK/CU-MFGFA-001</strain>
    </source>
</reference>
<evidence type="ECO:0000313" key="2">
    <source>
        <dbReference type="Proteomes" id="UP000825598"/>
    </source>
</evidence>
<accession>A0ACD1FQN6</accession>
<name>A0ACD1FQN6_MYCFR</name>
<geneLocation type="plasmid" evidence="1 2">
    <name>unnamed1</name>
</geneLocation>
<dbReference type="Proteomes" id="UP000825598">
    <property type="component" value="Plasmid unnamed1"/>
</dbReference>
<organism evidence="1 2">
    <name type="scientific">Mycolicibacterium farcinogenes</name>
    <name type="common">Mycobacterium farcinogenes</name>
    <dbReference type="NCBI Taxonomy" id="1802"/>
    <lineage>
        <taxon>Bacteria</taxon>
        <taxon>Bacillati</taxon>
        <taxon>Actinomycetota</taxon>
        <taxon>Actinomycetes</taxon>
        <taxon>Mycobacteriales</taxon>
        <taxon>Mycobacteriaceae</taxon>
        <taxon>Mycolicibacterium</taxon>
    </lineage>
</organism>
<keyword evidence="1" id="KW-0614">Plasmid</keyword>
<proteinExistence type="predicted"/>
<gene>
    <name evidence="1" type="ORF">K6L26_30735</name>
</gene>
<evidence type="ECO:0000313" key="1">
    <source>
        <dbReference type="EMBL" id="QZH69380.1"/>
    </source>
</evidence>
<dbReference type="EMBL" id="CP081674">
    <property type="protein sequence ID" value="QZH69380.1"/>
    <property type="molecule type" value="Genomic_DNA"/>
</dbReference>